<dbReference type="KEGG" id="paun:MJA45_27340"/>
<dbReference type="RefSeq" id="WP_315605045.1">
    <property type="nucleotide sequence ID" value="NZ_CP130318.1"/>
</dbReference>
<organism evidence="1 2">
    <name type="scientific">Paenibacillus aurantius</name>
    <dbReference type="NCBI Taxonomy" id="2918900"/>
    <lineage>
        <taxon>Bacteria</taxon>
        <taxon>Bacillati</taxon>
        <taxon>Bacillota</taxon>
        <taxon>Bacilli</taxon>
        <taxon>Bacillales</taxon>
        <taxon>Paenibacillaceae</taxon>
        <taxon>Paenibacillus</taxon>
    </lineage>
</organism>
<dbReference type="EMBL" id="CP130318">
    <property type="protein sequence ID" value="WNQ11269.1"/>
    <property type="molecule type" value="Genomic_DNA"/>
</dbReference>
<dbReference type="Proteomes" id="UP001305702">
    <property type="component" value="Chromosome"/>
</dbReference>
<evidence type="ECO:0000313" key="2">
    <source>
        <dbReference type="Proteomes" id="UP001305702"/>
    </source>
</evidence>
<reference evidence="1 2" key="1">
    <citation type="submission" date="2022-02" db="EMBL/GenBank/DDBJ databases">
        <title>Paenibacillus sp. MBLB1776 Whole Genome Shotgun Sequencing.</title>
        <authorList>
            <person name="Hwang C.Y."/>
            <person name="Cho E.-S."/>
            <person name="Seo M.-J."/>
        </authorList>
    </citation>
    <scope>NUCLEOTIDE SEQUENCE [LARGE SCALE GENOMIC DNA]</scope>
    <source>
        <strain evidence="1 2">MBLB1776</strain>
    </source>
</reference>
<gene>
    <name evidence="1" type="ORF">MJA45_27340</name>
</gene>
<name>A0AA96LDN3_9BACL</name>
<keyword evidence="2" id="KW-1185">Reference proteome</keyword>
<evidence type="ECO:0008006" key="3">
    <source>
        <dbReference type="Google" id="ProtNLM"/>
    </source>
</evidence>
<dbReference type="AlphaFoldDB" id="A0AA96LDN3"/>
<accession>A0AA96LDN3</accession>
<evidence type="ECO:0000313" key="1">
    <source>
        <dbReference type="EMBL" id="WNQ11269.1"/>
    </source>
</evidence>
<sequence>MHCSPCPSSAIVDPPRVVYRDYFHPQLVQVIHPVEVVNRHHCVPVYEHCTVVSYRDEFCPSPIGVPYAGVRSTRSQPRRQPRR</sequence>
<proteinExistence type="predicted"/>
<protein>
    <recommendedName>
        <fullName evidence="3">Spore coat protein D</fullName>
    </recommendedName>
</protein>